<feature type="compositionally biased region" description="Low complexity" evidence="1">
    <location>
        <begin position="959"/>
        <end position="979"/>
    </location>
</feature>
<evidence type="ECO:0000313" key="2">
    <source>
        <dbReference type="EMBL" id="KAK7008311.1"/>
    </source>
</evidence>
<evidence type="ECO:0000313" key="4">
    <source>
        <dbReference type="Proteomes" id="UP001362999"/>
    </source>
</evidence>
<evidence type="ECO:0000256" key="1">
    <source>
        <dbReference type="SAM" id="MobiDB-lite"/>
    </source>
</evidence>
<feature type="compositionally biased region" description="Basic and acidic residues" evidence="1">
    <location>
        <begin position="927"/>
        <end position="941"/>
    </location>
</feature>
<feature type="region of interest" description="Disordered" evidence="1">
    <location>
        <begin position="259"/>
        <end position="288"/>
    </location>
</feature>
<feature type="compositionally biased region" description="Low complexity" evidence="1">
    <location>
        <begin position="942"/>
        <end position="951"/>
    </location>
</feature>
<accession>A0AAW0AGT9</accession>
<comment type="caution">
    <text evidence="3">The sequence shown here is derived from an EMBL/GenBank/DDBJ whole genome shotgun (WGS) entry which is preliminary data.</text>
</comment>
<dbReference type="AlphaFoldDB" id="A0AAW0AGT9"/>
<feature type="compositionally biased region" description="Low complexity" evidence="1">
    <location>
        <begin position="1124"/>
        <end position="1137"/>
    </location>
</feature>
<feature type="compositionally biased region" description="Low complexity" evidence="1">
    <location>
        <begin position="143"/>
        <end position="154"/>
    </location>
</feature>
<gene>
    <name evidence="2" type="ORF">R3P38DRAFT_3280924</name>
    <name evidence="3" type="ORF">R3P38DRAFT_3280934</name>
</gene>
<evidence type="ECO:0000313" key="3">
    <source>
        <dbReference type="EMBL" id="KAK7008313.1"/>
    </source>
</evidence>
<feature type="region of interest" description="Disordered" evidence="1">
    <location>
        <begin position="1123"/>
        <end position="1178"/>
    </location>
</feature>
<feature type="region of interest" description="Disordered" evidence="1">
    <location>
        <begin position="927"/>
        <end position="1008"/>
    </location>
</feature>
<organism evidence="3 4">
    <name type="scientific">Favolaschia claudopus</name>
    <dbReference type="NCBI Taxonomy" id="2862362"/>
    <lineage>
        <taxon>Eukaryota</taxon>
        <taxon>Fungi</taxon>
        <taxon>Dikarya</taxon>
        <taxon>Basidiomycota</taxon>
        <taxon>Agaricomycotina</taxon>
        <taxon>Agaricomycetes</taxon>
        <taxon>Agaricomycetidae</taxon>
        <taxon>Agaricales</taxon>
        <taxon>Marasmiineae</taxon>
        <taxon>Mycenaceae</taxon>
        <taxon>Favolaschia</taxon>
    </lineage>
</organism>
<dbReference type="EMBL" id="JAWWNJ010000068">
    <property type="protein sequence ID" value="KAK7008311.1"/>
    <property type="molecule type" value="Genomic_DNA"/>
</dbReference>
<reference evidence="3 4" key="1">
    <citation type="journal article" date="2024" name="J Genomics">
        <title>Draft genome sequencing and assembly of Favolaschia claudopus CIRM-BRFM 2984 isolated from oak limbs.</title>
        <authorList>
            <person name="Navarro D."/>
            <person name="Drula E."/>
            <person name="Chaduli D."/>
            <person name="Cazenave R."/>
            <person name="Ahrendt S."/>
            <person name="Wang J."/>
            <person name="Lipzen A."/>
            <person name="Daum C."/>
            <person name="Barry K."/>
            <person name="Grigoriev I.V."/>
            <person name="Favel A."/>
            <person name="Rosso M.N."/>
            <person name="Martin F."/>
        </authorList>
    </citation>
    <scope>NUCLEOTIDE SEQUENCE [LARGE SCALE GENOMIC DNA]</scope>
    <source>
        <strain evidence="3 4">CIRM-BRFM 2984</strain>
    </source>
</reference>
<dbReference type="Proteomes" id="UP001362999">
    <property type="component" value="Unassembled WGS sequence"/>
</dbReference>
<protein>
    <submittedName>
        <fullName evidence="3">Uncharacterized protein</fullName>
    </submittedName>
</protein>
<name>A0AAW0AGT9_9AGAR</name>
<proteinExistence type="predicted"/>
<keyword evidence="4" id="KW-1185">Reference proteome</keyword>
<sequence>MASSTAGITTRYAAADLALIDSLSGRDVIQFRDYMFSPADIRSNPQKFHGRSWINITHLREWIASRIDSSPTAPVKSEPTTSDVIIKAEPTSSELASLSHSDPVRVKVHQEGGHDVLEILSDSEPDEPEPDSDIEVLRSLITSSSRSSSIPPTSDFDSGEVNVSDSDDNDPLDLQKSDTIWQDSGIYSLFIEGTFKITTRTTVNRIEYIMPPGIIPSIWPNPRVPTAFVLDLGDSYNIIDPKTGKLYTMDALIKNHDNDSWKSDGSGAADGDPKVVFRPGEPGVPSRRARMTCKGAHACERIDPALIQVARFDLDPATRDAVFAAQQDTRRREGTTVEDIVATYYSLLHNKSCTAVDSSGNLCRGKPKLMPIANGTVNGKRYWVACDGWRKDFKENHRTFSIPGDVPERLLIKLFNGERIADDASKDTPPCTKIVPPRTGLKAKICKHPHIVDGHVITDNRIRKYTCLASRTIFVPQDLDVRKAIVVHKAGIPHSHPMPPLVKVSMKVKETYGNWITKDGIVGTTVKSVDNANADDVILTPALGDMRVKRNMVRDAKAKKYPAGLGIQGALQLFLEDQQKHLNERYIHSFRTTEGGGVIIITGVPYLIKLLDDPGVRAFDDDTTFKRVEGEMNEWELALFFKAVERAVTAIRAYINRSSADFYEILFDELQQVKKLITGKVFGMKRFVKGGNLLVMNADMEAAQVLGIARSIMKTNDPEYSGIPNNISASEAATYFIKICYRHTKEAIHDFKSLVTPEQYNRLMEFMYIDSEEKLAKFSQFVNDLGIKKIQDWWRHKEINDWIVPCLVKSLSNILPEDWDTTPATTNTGETQHHWTNAMTGIKLTLVEAIESARKLDEKTARDVEAAMKNGILTNSHNEAYHRLSRNTQRQSKAAQKVRQNNELTQFSKAIEEELATVKQGRLEFSSREKELKQQLKDAKAATKGNNTTKKQPARSNASRSVVVSSSSTGRVRSVTVPVPQIPEPSHDDGSSSIEDAPAPDGIYSIDSNDTMLESANTITPLNTSPTTFSSFDYEQELNRIAHLSASFGLPTSLPAAFLPNYTSAVDGDGLWPISQSGNLNLPAFTGSEPTTLDELLNSDLFGATITDYPMSDFVSLFGNDAVSQPSSSIPQPSSSIDHPLPPPRNPRKRRNEVDESNIITSSRVRNKSARLRDSEDA</sequence>
<feature type="region of interest" description="Disordered" evidence="1">
    <location>
        <begin position="143"/>
        <end position="171"/>
    </location>
</feature>
<dbReference type="EMBL" id="JAWWNJ010000068">
    <property type="protein sequence ID" value="KAK7008313.1"/>
    <property type="molecule type" value="Genomic_DNA"/>
</dbReference>